<evidence type="ECO:0000256" key="1">
    <source>
        <dbReference type="ARBA" id="ARBA00001946"/>
    </source>
</evidence>
<evidence type="ECO:0000256" key="2">
    <source>
        <dbReference type="ARBA" id="ARBA00011955"/>
    </source>
</evidence>
<keyword evidence="8" id="KW-0460">Magnesium</keyword>
<sequence length="268" mass="28639">MPTRCRPLLGTFVEVTVPKGAASAIDAAFAAIAHVQSLMSFHDEGSDIARIRRTPPGKRVEVAPETAEVLRVARDLHQASGGLFDVTVGHELVRGGFLPKPRFRAKRGRWGTATDIEVLDSGHVRCARPVLIDLGGIAKGYAVDCAVEALKGAGAPEGLVNAGGDIRMFGGRPWPVSLRDADGGVRKEITLTDRAVASSANLGNRRRRWGRVFTPHIGFDRKAIVCKERVTVVADRCVMADAMTKIAMADRGLAQCLLAGHGGYVLTD</sequence>
<dbReference type="InterPro" id="IPR003374">
    <property type="entry name" value="ApbE-like_sf"/>
</dbReference>
<name>A0ABT0AX48_9SPHN</name>
<evidence type="ECO:0000256" key="4">
    <source>
        <dbReference type="ARBA" id="ARBA00022630"/>
    </source>
</evidence>
<keyword evidence="6" id="KW-0479">Metal-binding</keyword>
<evidence type="ECO:0000256" key="3">
    <source>
        <dbReference type="ARBA" id="ARBA00016337"/>
    </source>
</evidence>
<accession>A0ABT0AX48</accession>
<keyword evidence="5 11" id="KW-0808">Transferase</keyword>
<evidence type="ECO:0000313" key="12">
    <source>
        <dbReference type="Proteomes" id="UP001162880"/>
    </source>
</evidence>
<dbReference type="Proteomes" id="UP001162880">
    <property type="component" value="Unassembled WGS sequence"/>
</dbReference>
<gene>
    <name evidence="11" type="ORF">MTR64_02125</name>
</gene>
<dbReference type="Gene3D" id="3.10.520.10">
    <property type="entry name" value="ApbE-like domains"/>
    <property type="match status" value="1"/>
</dbReference>
<evidence type="ECO:0000313" key="11">
    <source>
        <dbReference type="EMBL" id="MCJ2177351.1"/>
    </source>
</evidence>
<dbReference type="EC" id="2.7.1.180" evidence="2"/>
<evidence type="ECO:0000256" key="6">
    <source>
        <dbReference type="ARBA" id="ARBA00022723"/>
    </source>
</evidence>
<evidence type="ECO:0000256" key="7">
    <source>
        <dbReference type="ARBA" id="ARBA00022827"/>
    </source>
</evidence>
<evidence type="ECO:0000256" key="8">
    <source>
        <dbReference type="ARBA" id="ARBA00022842"/>
    </source>
</evidence>
<dbReference type="PANTHER" id="PTHR30040:SF2">
    <property type="entry name" value="FAD:PROTEIN FMN TRANSFERASE"/>
    <property type="match status" value="1"/>
</dbReference>
<evidence type="ECO:0000256" key="5">
    <source>
        <dbReference type="ARBA" id="ARBA00022679"/>
    </source>
</evidence>
<dbReference type="RefSeq" id="WP_243990234.1">
    <property type="nucleotide sequence ID" value="NZ_JALHLE010000002.1"/>
</dbReference>
<dbReference type="GO" id="GO:0016740">
    <property type="term" value="F:transferase activity"/>
    <property type="evidence" value="ECO:0007669"/>
    <property type="project" value="UniProtKB-KW"/>
</dbReference>
<dbReference type="EMBL" id="JALHLE010000002">
    <property type="protein sequence ID" value="MCJ2177351.1"/>
    <property type="molecule type" value="Genomic_DNA"/>
</dbReference>
<keyword evidence="12" id="KW-1185">Reference proteome</keyword>
<comment type="cofactor">
    <cofactor evidence="1">
        <name>Mg(2+)</name>
        <dbReference type="ChEBI" id="CHEBI:18420"/>
    </cofactor>
</comment>
<evidence type="ECO:0000256" key="10">
    <source>
        <dbReference type="ARBA" id="ARBA00048540"/>
    </source>
</evidence>
<evidence type="ECO:0000256" key="9">
    <source>
        <dbReference type="ARBA" id="ARBA00031306"/>
    </source>
</evidence>
<dbReference type="Pfam" id="PF02424">
    <property type="entry name" value="ApbE"/>
    <property type="match status" value="1"/>
</dbReference>
<dbReference type="PANTHER" id="PTHR30040">
    <property type="entry name" value="THIAMINE BIOSYNTHESIS LIPOPROTEIN APBE"/>
    <property type="match status" value="1"/>
</dbReference>
<keyword evidence="4" id="KW-0285">Flavoprotein</keyword>
<organism evidence="11 12">
    <name type="scientific">Novosphingobium album</name>
    <name type="common">ex Hu et al. 2023</name>
    <dbReference type="NCBI Taxonomy" id="2930093"/>
    <lineage>
        <taxon>Bacteria</taxon>
        <taxon>Pseudomonadati</taxon>
        <taxon>Pseudomonadota</taxon>
        <taxon>Alphaproteobacteria</taxon>
        <taxon>Sphingomonadales</taxon>
        <taxon>Sphingomonadaceae</taxon>
        <taxon>Novosphingobium</taxon>
    </lineage>
</organism>
<dbReference type="SUPFAM" id="SSF143631">
    <property type="entry name" value="ApbE-like"/>
    <property type="match status" value="1"/>
</dbReference>
<comment type="caution">
    <text evidence="11">The sequence shown here is derived from an EMBL/GenBank/DDBJ whole genome shotgun (WGS) entry which is preliminary data.</text>
</comment>
<proteinExistence type="predicted"/>
<comment type="catalytic activity">
    <reaction evidence="10">
        <text>L-threonyl-[protein] + FAD = FMN-L-threonyl-[protein] + AMP + H(+)</text>
        <dbReference type="Rhea" id="RHEA:36847"/>
        <dbReference type="Rhea" id="RHEA-COMP:11060"/>
        <dbReference type="Rhea" id="RHEA-COMP:11061"/>
        <dbReference type="ChEBI" id="CHEBI:15378"/>
        <dbReference type="ChEBI" id="CHEBI:30013"/>
        <dbReference type="ChEBI" id="CHEBI:57692"/>
        <dbReference type="ChEBI" id="CHEBI:74257"/>
        <dbReference type="ChEBI" id="CHEBI:456215"/>
        <dbReference type="EC" id="2.7.1.180"/>
    </reaction>
</comment>
<protein>
    <recommendedName>
        <fullName evidence="3">FAD:protein FMN transferase</fullName>
        <ecNumber evidence="2">2.7.1.180</ecNumber>
    </recommendedName>
    <alternativeName>
        <fullName evidence="9">Flavin transferase</fullName>
    </alternativeName>
</protein>
<dbReference type="InterPro" id="IPR024932">
    <property type="entry name" value="ApbE"/>
</dbReference>
<keyword evidence="7" id="KW-0274">FAD</keyword>
<reference evidence="11" key="1">
    <citation type="submission" date="2022-03" db="EMBL/GenBank/DDBJ databases">
        <title>Identification of a novel bacterium isolated from mangrove sediments.</title>
        <authorList>
            <person name="Pan X."/>
        </authorList>
    </citation>
    <scope>NUCLEOTIDE SEQUENCE</scope>
    <source>
        <strain evidence="11">B2580</strain>
    </source>
</reference>